<protein>
    <submittedName>
        <fullName evidence="1">Uncharacterized protein</fullName>
    </submittedName>
</protein>
<accession>A0AAV7VPS4</accession>
<sequence length="170" mass="18076">MSPGECPTHCIFPPGVDVVLSQAIAQALAPIKKSMAQVAEQVSKGLCMTGVTGVTPEASLKKSRKRAPGHLGDVEPFAKLPSKSEHAQLHLPSQESFLPGVTGDKFHHKSDLIMGSHLGMVGDSEGDSSSVEEVEMGRPWHPGSFILESQDLCESDSDMFEPEGISSLLV</sequence>
<name>A0AAV7VPS4_PLEWA</name>
<reference evidence="1" key="1">
    <citation type="journal article" date="2022" name="bioRxiv">
        <title>Sequencing and chromosome-scale assembly of the giantPleurodeles waltlgenome.</title>
        <authorList>
            <person name="Brown T."/>
            <person name="Elewa A."/>
            <person name="Iarovenko S."/>
            <person name="Subramanian E."/>
            <person name="Araus A.J."/>
            <person name="Petzold A."/>
            <person name="Susuki M."/>
            <person name="Suzuki K.-i.T."/>
            <person name="Hayashi T."/>
            <person name="Toyoda A."/>
            <person name="Oliveira C."/>
            <person name="Osipova E."/>
            <person name="Leigh N.D."/>
            <person name="Simon A."/>
            <person name="Yun M.H."/>
        </authorList>
    </citation>
    <scope>NUCLEOTIDE SEQUENCE</scope>
    <source>
        <strain evidence="1">20211129_DDA</strain>
        <tissue evidence="1">Liver</tissue>
    </source>
</reference>
<proteinExistence type="predicted"/>
<gene>
    <name evidence="1" type="ORF">NDU88_007444</name>
</gene>
<dbReference type="AlphaFoldDB" id="A0AAV7VPS4"/>
<dbReference type="Proteomes" id="UP001066276">
    <property type="component" value="Chromosome 2_1"/>
</dbReference>
<evidence type="ECO:0000313" key="2">
    <source>
        <dbReference type="Proteomes" id="UP001066276"/>
    </source>
</evidence>
<comment type="caution">
    <text evidence="1">The sequence shown here is derived from an EMBL/GenBank/DDBJ whole genome shotgun (WGS) entry which is preliminary data.</text>
</comment>
<dbReference type="EMBL" id="JANPWB010000003">
    <property type="protein sequence ID" value="KAJ1203660.1"/>
    <property type="molecule type" value="Genomic_DNA"/>
</dbReference>
<organism evidence="1 2">
    <name type="scientific">Pleurodeles waltl</name>
    <name type="common">Iberian ribbed newt</name>
    <dbReference type="NCBI Taxonomy" id="8319"/>
    <lineage>
        <taxon>Eukaryota</taxon>
        <taxon>Metazoa</taxon>
        <taxon>Chordata</taxon>
        <taxon>Craniata</taxon>
        <taxon>Vertebrata</taxon>
        <taxon>Euteleostomi</taxon>
        <taxon>Amphibia</taxon>
        <taxon>Batrachia</taxon>
        <taxon>Caudata</taxon>
        <taxon>Salamandroidea</taxon>
        <taxon>Salamandridae</taxon>
        <taxon>Pleurodelinae</taxon>
        <taxon>Pleurodeles</taxon>
    </lineage>
</organism>
<evidence type="ECO:0000313" key="1">
    <source>
        <dbReference type="EMBL" id="KAJ1203660.1"/>
    </source>
</evidence>
<keyword evidence="2" id="KW-1185">Reference proteome</keyword>